<feature type="coiled-coil region" evidence="1">
    <location>
        <begin position="22"/>
        <end position="49"/>
    </location>
</feature>
<sequence length="66" mass="7286">MAKALLGYVTSDLRDPRQAADNARLRARVRELEALVLLLTEENDKLVAARAAELLESAPLQEMQPA</sequence>
<protein>
    <submittedName>
        <fullName evidence="2">Unannotated protein</fullName>
    </submittedName>
</protein>
<accession>A0A6J6RLF1</accession>
<evidence type="ECO:0000256" key="1">
    <source>
        <dbReference type="SAM" id="Coils"/>
    </source>
</evidence>
<dbReference type="EMBL" id="CAEZXR010000298">
    <property type="protein sequence ID" value="CAB4723608.1"/>
    <property type="molecule type" value="Genomic_DNA"/>
</dbReference>
<organism evidence="2">
    <name type="scientific">freshwater metagenome</name>
    <dbReference type="NCBI Taxonomy" id="449393"/>
    <lineage>
        <taxon>unclassified sequences</taxon>
        <taxon>metagenomes</taxon>
        <taxon>ecological metagenomes</taxon>
    </lineage>
</organism>
<evidence type="ECO:0000313" key="2">
    <source>
        <dbReference type="EMBL" id="CAB4723608.1"/>
    </source>
</evidence>
<gene>
    <name evidence="2" type="ORF">UFOPK2579_02153</name>
</gene>
<reference evidence="2" key="1">
    <citation type="submission" date="2020-05" db="EMBL/GenBank/DDBJ databases">
        <authorList>
            <person name="Chiriac C."/>
            <person name="Salcher M."/>
            <person name="Ghai R."/>
            <person name="Kavagutti S V."/>
        </authorList>
    </citation>
    <scope>NUCLEOTIDE SEQUENCE</scope>
</reference>
<dbReference type="AlphaFoldDB" id="A0A6J6RLF1"/>
<proteinExistence type="predicted"/>
<keyword evidence="1" id="KW-0175">Coiled coil</keyword>
<name>A0A6J6RLF1_9ZZZZ</name>